<proteinExistence type="predicted"/>
<keyword evidence="2" id="KW-1185">Reference proteome</keyword>
<comment type="caution">
    <text evidence="1">The sequence shown here is derived from an EMBL/GenBank/DDBJ whole genome shotgun (WGS) entry which is preliminary data.</text>
</comment>
<dbReference type="Proteomes" id="UP000023152">
    <property type="component" value="Unassembled WGS sequence"/>
</dbReference>
<evidence type="ECO:0000313" key="2">
    <source>
        <dbReference type="Proteomes" id="UP000023152"/>
    </source>
</evidence>
<organism evidence="1 2">
    <name type="scientific">Reticulomyxa filosa</name>
    <dbReference type="NCBI Taxonomy" id="46433"/>
    <lineage>
        <taxon>Eukaryota</taxon>
        <taxon>Sar</taxon>
        <taxon>Rhizaria</taxon>
        <taxon>Retaria</taxon>
        <taxon>Foraminifera</taxon>
        <taxon>Monothalamids</taxon>
        <taxon>Reticulomyxidae</taxon>
        <taxon>Reticulomyxa</taxon>
    </lineage>
</organism>
<accession>X6NN96</accession>
<gene>
    <name evidence="1" type="ORF">RFI_09680</name>
</gene>
<reference evidence="1 2" key="1">
    <citation type="journal article" date="2013" name="Curr. Biol.">
        <title>The Genome of the Foraminiferan Reticulomyxa filosa.</title>
        <authorList>
            <person name="Glockner G."/>
            <person name="Hulsmann N."/>
            <person name="Schleicher M."/>
            <person name="Noegel A.A."/>
            <person name="Eichinger L."/>
            <person name="Gallinger C."/>
            <person name="Pawlowski J."/>
            <person name="Sierra R."/>
            <person name="Euteneuer U."/>
            <person name="Pillet L."/>
            <person name="Moustafa A."/>
            <person name="Platzer M."/>
            <person name="Groth M."/>
            <person name="Szafranski K."/>
            <person name="Schliwa M."/>
        </authorList>
    </citation>
    <scope>NUCLEOTIDE SEQUENCE [LARGE SCALE GENOMIC DNA]</scope>
</reference>
<sequence length="337" mass="37740">MKEKRRPPIRQSWNVLHKPVSPVHHTAIEFNSSSQTATNSIAPLEGTWKPPTTMQGVSERCNSEWIGKTNDSDTFPSSHRDSNATLAIPLINYIERKTEIEQGTKESHIDHKNNIRANTCILSSKHVSTPNTSLNYSFSGEPKLSPQTTPTTITTETTTQTTTMNGGLPMQICPIVVNVNGLPLQKPLSQVQTIESMFQPYLLDSSGVFRPVQLSTTDWERIQLQLQLQQQQQMIAFSQTHWKHFHVTDTTQMHSSIPDQRPQATLLHTNPMLVLGNSNNYGHGIFVNKTIPTMTPLNFESPPTHVSPSSSLSSLANLHSLFSATSNTSYIFYFFFP</sequence>
<dbReference type="AlphaFoldDB" id="X6NN96"/>
<protein>
    <submittedName>
        <fullName evidence="1">Uncharacterized protein</fullName>
    </submittedName>
</protein>
<name>X6NN96_RETFI</name>
<evidence type="ECO:0000313" key="1">
    <source>
        <dbReference type="EMBL" id="ETO27451.1"/>
    </source>
</evidence>
<dbReference type="EMBL" id="ASPP01007247">
    <property type="protein sequence ID" value="ETO27451.1"/>
    <property type="molecule type" value="Genomic_DNA"/>
</dbReference>